<evidence type="ECO:0000313" key="1">
    <source>
        <dbReference type="EMBL" id="AYV79301.1"/>
    </source>
</evidence>
<name>A0A3G4ZZ63_9VIRU</name>
<proteinExistence type="predicted"/>
<organism evidence="1">
    <name type="scientific">Faunusvirus sp</name>
    <dbReference type="NCBI Taxonomy" id="2487766"/>
    <lineage>
        <taxon>Viruses</taxon>
        <taxon>Varidnaviria</taxon>
        <taxon>Bamfordvirae</taxon>
        <taxon>Nucleocytoviricota</taxon>
        <taxon>Megaviricetes</taxon>
        <taxon>Imitervirales</taxon>
        <taxon>Mimiviridae</taxon>
    </lineage>
</organism>
<dbReference type="EMBL" id="MK072139">
    <property type="protein sequence ID" value="AYV79301.1"/>
    <property type="molecule type" value="Genomic_DNA"/>
</dbReference>
<reference evidence="1" key="1">
    <citation type="submission" date="2018-10" db="EMBL/GenBank/DDBJ databases">
        <title>Hidden diversity of soil giant viruses.</title>
        <authorList>
            <person name="Schulz F."/>
            <person name="Alteio L."/>
            <person name="Goudeau D."/>
            <person name="Ryan E.M."/>
            <person name="Malmstrom R.R."/>
            <person name="Blanchard J."/>
            <person name="Woyke T."/>
        </authorList>
    </citation>
    <scope>NUCLEOTIDE SEQUENCE</scope>
    <source>
        <strain evidence="1">FNV1</strain>
    </source>
</reference>
<gene>
    <name evidence="1" type="ORF">Faunusvirus8_18</name>
</gene>
<protein>
    <submittedName>
        <fullName evidence="1">Uncharacterized protein</fullName>
    </submittedName>
</protein>
<sequence>MTPVNTSDTSPLSQHTYKRSVRHANIIDLSNILLKPVDKDGQTLRHAKLMKHTNGAEWINYVIINKMGVTQFCFDPIDIDIVDGKRWRQMKNGYIGYTEKINGKVQSHYLHKMVADKYKRVTGEKLNVCHRSIITDNTLDNLVINRWKN</sequence>
<accession>A0A3G4ZZ63</accession>